<organism evidence="1 2">
    <name type="scientific">Haloarcula taiwanensis</name>
    <dbReference type="NCBI Taxonomy" id="1932004"/>
    <lineage>
        <taxon>Archaea</taxon>
        <taxon>Methanobacteriati</taxon>
        <taxon>Methanobacteriota</taxon>
        <taxon>Stenosarchaea group</taxon>
        <taxon>Halobacteria</taxon>
        <taxon>Halobacteriales</taxon>
        <taxon>Haloarculaceae</taxon>
        <taxon>Haloarcula</taxon>
    </lineage>
</organism>
<name>A0A2H5A4B3_9EURY</name>
<keyword evidence="1" id="KW-0614">Plasmid</keyword>
<sequence>MSRVPLSDEETYVIFAEETLSNLQSLDGSKQQQILSRLLDIAASANLPSQFRHETIGSLDLLTAGDQCRLYTKIVENIPEGNATYHLIFVLYIDDKHEYSQSELATYDPLADSFLSVATSMDDVESVEDYLAEKNALSAEDLEDLLS</sequence>
<dbReference type="EMBL" id="CP019157">
    <property type="protein sequence ID" value="AUG49589.1"/>
    <property type="molecule type" value="Genomic_DNA"/>
</dbReference>
<reference evidence="1 2" key="1">
    <citation type="submission" date="2017-01" db="EMBL/GenBank/DDBJ databases">
        <title>A Red Light-Sensitive Sensory Rhodopsin I From Haloarcula taiwanensis, A New Haloarchaeon Isolated From Taiwan.</title>
        <authorList>
            <person name="Yang C.-S."/>
            <person name="Han Y.-A."/>
            <person name="Chen P.-C."/>
            <person name="Ng W.V."/>
            <person name="Chen T.-W."/>
        </authorList>
    </citation>
    <scope>NUCLEOTIDE SEQUENCE [LARGE SCALE GENOMIC DNA]</scope>
    <source>
        <strain evidence="1 2">Taiwanensis</strain>
        <plasmid evidence="1 2">pNYT2</plasmid>
    </source>
</reference>
<evidence type="ECO:0000313" key="1">
    <source>
        <dbReference type="EMBL" id="AUG49589.1"/>
    </source>
</evidence>
<proteinExistence type="predicted"/>
<evidence type="ECO:0000313" key="2">
    <source>
        <dbReference type="Proteomes" id="UP000242917"/>
    </source>
</evidence>
<protein>
    <submittedName>
        <fullName evidence="1">Uncharacterized protein</fullName>
    </submittedName>
</protein>
<accession>A0A2H5A4B3</accession>
<gene>
    <name evidence="1" type="ORF">BVU17_18645</name>
</gene>
<dbReference type="AlphaFoldDB" id="A0A2H5A4B3"/>
<dbReference type="KEGG" id="hta:BVU17_18645"/>
<keyword evidence="2" id="KW-1185">Reference proteome</keyword>
<geneLocation type="plasmid" evidence="1 2">
    <name>pNYT2</name>
</geneLocation>
<dbReference type="Proteomes" id="UP000242917">
    <property type="component" value="Plasmid pNYT2"/>
</dbReference>